<reference evidence="2" key="2">
    <citation type="submission" date="2010-07" db="EMBL/GenBank/DDBJ databases">
        <authorList>
            <consortium name="The Broad Institute Genome Sequencing Platform"/>
            <consortium name="Broad Institute Genome Sequencing Center for Infectious Disease"/>
            <person name="Ma L.-J."/>
            <person name="Dead R."/>
            <person name="Young S."/>
            <person name="Zeng Q."/>
            <person name="Koehrsen M."/>
            <person name="Alvarado L."/>
            <person name="Berlin A."/>
            <person name="Chapman S.B."/>
            <person name="Chen Z."/>
            <person name="Freedman E."/>
            <person name="Gellesch M."/>
            <person name="Goldberg J."/>
            <person name="Griggs A."/>
            <person name="Gujja S."/>
            <person name="Heilman E.R."/>
            <person name="Heiman D."/>
            <person name="Hepburn T."/>
            <person name="Howarth C."/>
            <person name="Jen D."/>
            <person name="Larson L."/>
            <person name="Mehta T."/>
            <person name="Neiman D."/>
            <person name="Pearson M."/>
            <person name="Roberts A."/>
            <person name="Saif S."/>
            <person name="Shea T."/>
            <person name="Shenoy N."/>
            <person name="Sisk P."/>
            <person name="Stolte C."/>
            <person name="Sykes S."/>
            <person name="Walk T."/>
            <person name="White J."/>
            <person name="Yandava C."/>
            <person name="Haas B."/>
            <person name="Nusbaum C."/>
            <person name="Birren B."/>
        </authorList>
    </citation>
    <scope>NUCLEOTIDE SEQUENCE</scope>
    <source>
        <strain evidence="2">R3-111a-1</strain>
    </source>
</reference>
<dbReference type="AlphaFoldDB" id="J3PBA5"/>
<accession>J3PBA5</accession>
<protein>
    <submittedName>
        <fullName evidence="2 3">Uncharacterized protein</fullName>
    </submittedName>
</protein>
<feature type="region of interest" description="Disordered" evidence="1">
    <location>
        <begin position="1"/>
        <end position="40"/>
    </location>
</feature>
<sequence>MRGNTAAHRQSENSHKFGGGSDDDDSGLRGCRSTRDMQQSSVRVAVDHAIRSMMATGFCGPYYLHYRHFKAPSACPDMV</sequence>
<dbReference type="VEuPathDB" id="FungiDB:GGTG_10778"/>
<dbReference type="Proteomes" id="UP000006039">
    <property type="component" value="Unassembled WGS sequence"/>
</dbReference>
<dbReference type="HOGENOM" id="CLU_2606184_0_0_1"/>
<evidence type="ECO:0000313" key="4">
    <source>
        <dbReference type="Proteomes" id="UP000006039"/>
    </source>
</evidence>
<reference evidence="3" key="5">
    <citation type="submission" date="2018-04" db="UniProtKB">
        <authorList>
            <consortium name="EnsemblFungi"/>
        </authorList>
    </citation>
    <scope>IDENTIFICATION</scope>
    <source>
        <strain evidence="3">R3-111a-1</strain>
    </source>
</reference>
<name>J3PBA5_GAET3</name>
<dbReference type="EMBL" id="GL385400">
    <property type="protein sequence ID" value="EJT71521.1"/>
    <property type="molecule type" value="Genomic_DNA"/>
</dbReference>
<dbReference type="RefSeq" id="XP_009226918.1">
    <property type="nucleotide sequence ID" value="XM_009228654.1"/>
</dbReference>
<organism evidence="2">
    <name type="scientific">Gaeumannomyces tritici (strain R3-111a-1)</name>
    <name type="common">Wheat and barley take-all root rot fungus</name>
    <name type="synonym">Gaeumannomyces graminis var. tritici</name>
    <dbReference type="NCBI Taxonomy" id="644352"/>
    <lineage>
        <taxon>Eukaryota</taxon>
        <taxon>Fungi</taxon>
        <taxon>Dikarya</taxon>
        <taxon>Ascomycota</taxon>
        <taxon>Pezizomycotina</taxon>
        <taxon>Sordariomycetes</taxon>
        <taxon>Sordariomycetidae</taxon>
        <taxon>Magnaporthales</taxon>
        <taxon>Magnaporthaceae</taxon>
        <taxon>Gaeumannomyces</taxon>
    </lineage>
</organism>
<evidence type="ECO:0000256" key="1">
    <source>
        <dbReference type="SAM" id="MobiDB-lite"/>
    </source>
</evidence>
<reference evidence="4" key="1">
    <citation type="submission" date="2010-07" db="EMBL/GenBank/DDBJ databases">
        <title>The genome sequence of Gaeumannomyces graminis var. tritici strain R3-111a-1.</title>
        <authorList>
            <consortium name="The Broad Institute Genome Sequencing Platform"/>
            <person name="Ma L.-J."/>
            <person name="Dead R."/>
            <person name="Young S."/>
            <person name="Zeng Q."/>
            <person name="Koehrsen M."/>
            <person name="Alvarado L."/>
            <person name="Berlin A."/>
            <person name="Chapman S.B."/>
            <person name="Chen Z."/>
            <person name="Freedman E."/>
            <person name="Gellesch M."/>
            <person name="Goldberg J."/>
            <person name="Griggs A."/>
            <person name="Gujja S."/>
            <person name="Heilman E.R."/>
            <person name="Heiman D."/>
            <person name="Hepburn T."/>
            <person name="Howarth C."/>
            <person name="Jen D."/>
            <person name="Larson L."/>
            <person name="Mehta T."/>
            <person name="Neiman D."/>
            <person name="Pearson M."/>
            <person name="Roberts A."/>
            <person name="Saif S."/>
            <person name="Shea T."/>
            <person name="Shenoy N."/>
            <person name="Sisk P."/>
            <person name="Stolte C."/>
            <person name="Sykes S."/>
            <person name="Walk T."/>
            <person name="White J."/>
            <person name="Yandava C."/>
            <person name="Haas B."/>
            <person name="Nusbaum C."/>
            <person name="Birren B."/>
        </authorList>
    </citation>
    <scope>NUCLEOTIDE SEQUENCE [LARGE SCALE GENOMIC DNA]</scope>
    <source>
        <strain evidence="4">R3-111a-1</strain>
    </source>
</reference>
<reference evidence="2" key="3">
    <citation type="submission" date="2010-09" db="EMBL/GenBank/DDBJ databases">
        <title>Annotation of Gaeumannomyces graminis var. tritici R3-111a-1.</title>
        <authorList>
            <consortium name="The Broad Institute Genome Sequencing Platform"/>
            <person name="Ma L.-J."/>
            <person name="Dead R."/>
            <person name="Young S.K."/>
            <person name="Zeng Q."/>
            <person name="Gargeya S."/>
            <person name="Fitzgerald M."/>
            <person name="Haas B."/>
            <person name="Abouelleil A."/>
            <person name="Alvarado L."/>
            <person name="Arachchi H.M."/>
            <person name="Berlin A."/>
            <person name="Brown A."/>
            <person name="Chapman S.B."/>
            <person name="Chen Z."/>
            <person name="Dunbar C."/>
            <person name="Freedman E."/>
            <person name="Gearin G."/>
            <person name="Gellesch M."/>
            <person name="Goldberg J."/>
            <person name="Griggs A."/>
            <person name="Gujja S."/>
            <person name="Heiman D."/>
            <person name="Howarth C."/>
            <person name="Larson L."/>
            <person name="Lui A."/>
            <person name="MacDonald P.J.P."/>
            <person name="Mehta T."/>
            <person name="Montmayeur A."/>
            <person name="Murphy C."/>
            <person name="Neiman D."/>
            <person name="Pearson M."/>
            <person name="Priest M."/>
            <person name="Roberts A."/>
            <person name="Saif S."/>
            <person name="Shea T."/>
            <person name="Shenoy N."/>
            <person name="Sisk P."/>
            <person name="Stolte C."/>
            <person name="Sykes S."/>
            <person name="Yandava C."/>
            <person name="Wortman J."/>
            <person name="Nusbaum C."/>
            <person name="Birren B."/>
        </authorList>
    </citation>
    <scope>NUCLEOTIDE SEQUENCE</scope>
    <source>
        <strain evidence="2">R3-111a-1</strain>
    </source>
</reference>
<keyword evidence="4" id="KW-1185">Reference proteome</keyword>
<proteinExistence type="predicted"/>
<evidence type="ECO:0000313" key="2">
    <source>
        <dbReference type="EMBL" id="EJT71521.1"/>
    </source>
</evidence>
<reference evidence="3" key="4">
    <citation type="journal article" date="2015" name="G3 (Bethesda)">
        <title>Genome sequences of three phytopathogenic species of the Magnaporthaceae family of fungi.</title>
        <authorList>
            <person name="Okagaki L.H."/>
            <person name="Nunes C.C."/>
            <person name="Sailsbery J."/>
            <person name="Clay B."/>
            <person name="Brown D."/>
            <person name="John T."/>
            <person name="Oh Y."/>
            <person name="Young N."/>
            <person name="Fitzgerald M."/>
            <person name="Haas B.J."/>
            <person name="Zeng Q."/>
            <person name="Young S."/>
            <person name="Adiconis X."/>
            <person name="Fan L."/>
            <person name="Levin J.Z."/>
            <person name="Mitchell T.K."/>
            <person name="Okubara P.A."/>
            <person name="Farman M.L."/>
            <person name="Kohn L.M."/>
            <person name="Birren B."/>
            <person name="Ma L.-J."/>
            <person name="Dean R.A."/>
        </authorList>
    </citation>
    <scope>NUCLEOTIDE SEQUENCE</scope>
    <source>
        <strain evidence="3">R3-111a-1</strain>
    </source>
</reference>
<evidence type="ECO:0000313" key="3">
    <source>
        <dbReference type="EnsemblFungi" id="EJT71521"/>
    </source>
</evidence>
<gene>
    <name evidence="3" type="primary">20351236</name>
    <name evidence="2" type="ORF">GGTG_10778</name>
</gene>
<dbReference type="GeneID" id="20351236"/>
<dbReference type="EnsemblFungi" id="EJT71521">
    <property type="protein sequence ID" value="EJT71521"/>
    <property type="gene ID" value="GGTG_10778"/>
</dbReference>